<keyword evidence="10" id="KW-1185">Reference proteome</keyword>
<keyword evidence="5 8" id="KW-0812">Transmembrane</keyword>
<proteinExistence type="inferred from homology"/>
<evidence type="ECO:0000256" key="7">
    <source>
        <dbReference type="ARBA" id="ARBA00023136"/>
    </source>
</evidence>
<dbReference type="PANTHER" id="PTHR30472:SF1">
    <property type="entry name" value="FE(3+) DICITRATE TRANSPORT SYSTEM PERMEASE PROTEIN FECC-RELATED"/>
    <property type="match status" value="1"/>
</dbReference>
<keyword evidence="4" id="KW-1003">Cell membrane</keyword>
<keyword evidence="3" id="KW-0813">Transport</keyword>
<reference evidence="10" key="1">
    <citation type="submission" date="2016-10" db="EMBL/GenBank/DDBJ databases">
        <authorList>
            <person name="Varghese N."/>
        </authorList>
    </citation>
    <scope>NUCLEOTIDE SEQUENCE [LARGE SCALE GENOMIC DNA]</scope>
    <source>
        <strain evidence="10">DSM 17980</strain>
    </source>
</reference>
<dbReference type="Gene3D" id="1.10.3470.10">
    <property type="entry name" value="ABC transporter involved in vitamin B12 uptake, BtuC"/>
    <property type="match status" value="1"/>
</dbReference>
<feature type="transmembrane region" description="Helical" evidence="8">
    <location>
        <begin position="103"/>
        <end position="123"/>
    </location>
</feature>
<feature type="transmembrane region" description="Helical" evidence="8">
    <location>
        <begin position="249"/>
        <end position="271"/>
    </location>
</feature>
<evidence type="ECO:0000256" key="8">
    <source>
        <dbReference type="SAM" id="Phobius"/>
    </source>
</evidence>
<feature type="transmembrane region" description="Helical" evidence="8">
    <location>
        <begin position="202"/>
        <end position="228"/>
    </location>
</feature>
<dbReference type="SUPFAM" id="SSF81345">
    <property type="entry name" value="ABC transporter involved in vitamin B12 uptake, BtuC"/>
    <property type="match status" value="1"/>
</dbReference>
<dbReference type="EMBL" id="FPBV01000010">
    <property type="protein sequence ID" value="SFU84590.1"/>
    <property type="molecule type" value="Genomic_DNA"/>
</dbReference>
<feature type="transmembrane region" description="Helical" evidence="8">
    <location>
        <begin position="71"/>
        <end position="91"/>
    </location>
</feature>
<accession>A0A1I7JHF5</accession>
<evidence type="ECO:0000256" key="3">
    <source>
        <dbReference type="ARBA" id="ARBA00022448"/>
    </source>
</evidence>
<dbReference type="Proteomes" id="UP000183508">
    <property type="component" value="Unassembled WGS sequence"/>
</dbReference>
<gene>
    <name evidence="9" type="ORF">SAMN05421543_11027</name>
</gene>
<evidence type="ECO:0000313" key="9">
    <source>
        <dbReference type="EMBL" id="SFU84590.1"/>
    </source>
</evidence>
<dbReference type="Pfam" id="PF01032">
    <property type="entry name" value="FecCD"/>
    <property type="match status" value="1"/>
</dbReference>
<keyword evidence="6 8" id="KW-1133">Transmembrane helix</keyword>
<dbReference type="InterPro" id="IPR000522">
    <property type="entry name" value="ABC_transptr_permease_BtuC"/>
</dbReference>
<feature type="transmembrane region" description="Helical" evidence="8">
    <location>
        <begin position="161"/>
        <end position="182"/>
    </location>
</feature>
<dbReference type="CDD" id="cd06550">
    <property type="entry name" value="TM_ABC_iron-siderophores_like"/>
    <property type="match status" value="1"/>
</dbReference>
<dbReference type="PANTHER" id="PTHR30472">
    <property type="entry name" value="FERRIC ENTEROBACTIN TRANSPORT SYSTEM PERMEASE PROTEIN"/>
    <property type="match status" value="1"/>
</dbReference>
<dbReference type="AlphaFoldDB" id="A0A1I7JHF5"/>
<evidence type="ECO:0000256" key="6">
    <source>
        <dbReference type="ARBA" id="ARBA00022989"/>
    </source>
</evidence>
<feature type="transmembrane region" description="Helical" evidence="8">
    <location>
        <begin position="20"/>
        <end position="38"/>
    </location>
</feature>
<feature type="transmembrane region" description="Helical" evidence="8">
    <location>
        <begin position="129"/>
        <end position="149"/>
    </location>
</feature>
<dbReference type="GO" id="GO:0033214">
    <property type="term" value="P:siderophore-iron import into cell"/>
    <property type="evidence" value="ECO:0007669"/>
    <property type="project" value="TreeGrafter"/>
</dbReference>
<evidence type="ECO:0000313" key="10">
    <source>
        <dbReference type="Proteomes" id="UP000183508"/>
    </source>
</evidence>
<organism evidence="9 10">
    <name type="scientific">Alicyclobacillus macrosporangiidus</name>
    <dbReference type="NCBI Taxonomy" id="392015"/>
    <lineage>
        <taxon>Bacteria</taxon>
        <taxon>Bacillati</taxon>
        <taxon>Bacillota</taxon>
        <taxon>Bacilli</taxon>
        <taxon>Bacillales</taxon>
        <taxon>Alicyclobacillaceae</taxon>
        <taxon>Alicyclobacillus</taxon>
    </lineage>
</organism>
<dbReference type="STRING" id="392015.SAMN05421543_11027"/>
<comment type="subcellular location">
    <subcellularLocation>
        <location evidence="1">Cell membrane</location>
        <topology evidence="1">Multi-pass membrane protein</topology>
    </subcellularLocation>
</comment>
<comment type="similarity">
    <text evidence="2">Belongs to the binding-protein-dependent transport system permease family. FecCD subfamily.</text>
</comment>
<evidence type="ECO:0000256" key="1">
    <source>
        <dbReference type="ARBA" id="ARBA00004651"/>
    </source>
</evidence>
<name>A0A1I7JHF5_9BACL</name>
<evidence type="ECO:0000256" key="4">
    <source>
        <dbReference type="ARBA" id="ARBA00022475"/>
    </source>
</evidence>
<feature type="transmembrane region" description="Helical" evidence="8">
    <location>
        <begin position="291"/>
        <end position="310"/>
    </location>
</feature>
<protein>
    <submittedName>
        <fullName evidence="9">Iron complex transport system permease protein</fullName>
    </submittedName>
</protein>
<evidence type="ECO:0000256" key="2">
    <source>
        <dbReference type="ARBA" id="ARBA00007935"/>
    </source>
</evidence>
<dbReference type="GO" id="GO:0005886">
    <property type="term" value="C:plasma membrane"/>
    <property type="evidence" value="ECO:0007669"/>
    <property type="project" value="UniProtKB-SubCell"/>
</dbReference>
<keyword evidence="7 8" id="KW-0472">Membrane</keyword>
<feature type="transmembrane region" description="Helical" evidence="8">
    <location>
        <begin position="319"/>
        <end position="337"/>
    </location>
</feature>
<evidence type="ECO:0000256" key="5">
    <source>
        <dbReference type="ARBA" id="ARBA00022692"/>
    </source>
</evidence>
<dbReference type="GO" id="GO:0022857">
    <property type="term" value="F:transmembrane transporter activity"/>
    <property type="evidence" value="ECO:0007669"/>
    <property type="project" value="InterPro"/>
</dbReference>
<sequence>MNSVRTVNEGVLTNRLWGKVWILLLLFIGVLFSALFSVCEGLGNSSISAILAAALHPSGSQLGTVLQEVRIPRALIGVIVGACLGLSGVLLQTMTRNRLADVGIFGLNAGASFAVVLGISLFGMTSVSALTWMGLLGSLAAGACVYLMAVSAPGRASPTTITLAGAALTMLLSSLTHALLVLDQPMLSQVLFWISGSLAGRSMHALLVTLPFLAAGALIAVGMVRALALMEFEDDVAEGLGQRVLWMRLAAGLAVILLAGGCVALAGPVGFLGLMTPHLGRWLVGSSMPWLLSYSACLGALVLVWADVAARTVLQPSELPIGVLTALIGAPFLIHVARRGGIRS</sequence>
<dbReference type="InterPro" id="IPR037294">
    <property type="entry name" value="ABC_BtuC-like"/>
</dbReference>